<dbReference type="Proteomes" id="UP001500305">
    <property type="component" value="Unassembled WGS sequence"/>
</dbReference>
<comment type="subcellular location">
    <subcellularLocation>
        <location evidence="3">Cytoplasm</location>
    </subcellularLocation>
</comment>
<evidence type="ECO:0000313" key="4">
    <source>
        <dbReference type="EMBL" id="GAA2229761.1"/>
    </source>
</evidence>
<dbReference type="InterPro" id="IPR002669">
    <property type="entry name" value="UreD"/>
</dbReference>
<name>A0ABP5QDF1_9ACTN</name>
<accession>A0ABP5QDF1</accession>
<dbReference type="EMBL" id="BAAATR010000002">
    <property type="protein sequence ID" value="GAA2229761.1"/>
    <property type="molecule type" value="Genomic_DNA"/>
</dbReference>
<dbReference type="RefSeq" id="WP_344634699.1">
    <property type="nucleotide sequence ID" value="NZ_BAAATR010000002.1"/>
</dbReference>
<protein>
    <recommendedName>
        <fullName evidence="3">Urease accessory protein UreD</fullName>
    </recommendedName>
</protein>
<keyword evidence="5" id="KW-1185">Reference proteome</keyword>
<reference evidence="5" key="1">
    <citation type="journal article" date="2019" name="Int. J. Syst. Evol. Microbiol.">
        <title>The Global Catalogue of Microorganisms (GCM) 10K type strain sequencing project: providing services to taxonomists for standard genome sequencing and annotation.</title>
        <authorList>
            <consortium name="The Broad Institute Genomics Platform"/>
            <consortium name="The Broad Institute Genome Sequencing Center for Infectious Disease"/>
            <person name="Wu L."/>
            <person name="Ma J."/>
        </authorList>
    </citation>
    <scope>NUCLEOTIDE SEQUENCE [LARGE SCALE GENOMIC DNA]</scope>
    <source>
        <strain evidence="5">JCM 7356</strain>
    </source>
</reference>
<sequence>MTAAPERLDPAHYEPRRVPGRLLELAGSPDTLAAGRPGKVGLLELRYTRVGERTELVHRYQKSPLQIVRPLYIDPLRPDLPVTFLMSTGGGIVQADRNRIDIDCGPGSAVHLTTQAATKVHRMEFDHATQLVNLTARAGSYVEYLPDPLIPYRDARLYQHTVVTVDPGATVLLGETIAAGRLARGERHAYRMLCSDLEIRRPDGEPLAMDTVRLEPGEGGEGVNGPAVLDGYDLMSSLFAVTPLAPADTVADTLDEALRPTSLTYGVSTLPGECGAWVRVMSDESPALTRAMRAAWDALRRLLIGVPAPDLRKS</sequence>
<dbReference type="HAMAP" id="MF_01384">
    <property type="entry name" value="UreD"/>
    <property type="match status" value="1"/>
</dbReference>
<keyword evidence="3" id="KW-0963">Cytoplasm</keyword>
<comment type="subunit">
    <text evidence="3">UreD, UreF and UreG form a complex that acts as a GTP-hydrolysis-dependent molecular chaperone, activating the urease apoprotein by helping to assemble the nickel containing metallocenter of UreC. The UreE protein probably delivers the nickel.</text>
</comment>
<evidence type="ECO:0000256" key="3">
    <source>
        <dbReference type="HAMAP-Rule" id="MF_01384"/>
    </source>
</evidence>
<gene>
    <name evidence="3" type="primary">ureD</name>
    <name evidence="4" type="ORF">GCM10010430_07180</name>
</gene>
<evidence type="ECO:0000256" key="1">
    <source>
        <dbReference type="ARBA" id="ARBA00007177"/>
    </source>
</evidence>
<organism evidence="4 5">
    <name type="scientific">Kitasatospora cystarginea</name>
    <dbReference type="NCBI Taxonomy" id="58350"/>
    <lineage>
        <taxon>Bacteria</taxon>
        <taxon>Bacillati</taxon>
        <taxon>Actinomycetota</taxon>
        <taxon>Actinomycetes</taxon>
        <taxon>Kitasatosporales</taxon>
        <taxon>Streptomycetaceae</taxon>
        <taxon>Kitasatospora</taxon>
    </lineage>
</organism>
<comment type="caution">
    <text evidence="4">The sequence shown here is derived from an EMBL/GenBank/DDBJ whole genome shotgun (WGS) entry which is preliminary data.</text>
</comment>
<keyword evidence="3" id="KW-0996">Nickel insertion</keyword>
<dbReference type="PANTHER" id="PTHR33643:SF1">
    <property type="entry name" value="UREASE ACCESSORY PROTEIN D"/>
    <property type="match status" value="1"/>
</dbReference>
<dbReference type="PANTHER" id="PTHR33643">
    <property type="entry name" value="UREASE ACCESSORY PROTEIN D"/>
    <property type="match status" value="1"/>
</dbReference>
<keyword evidence="2 3" id="KW-0143">Chaperone</keyword>
<evidence type="ECO:0000256" key="2">
    <source>
        <dbReference type="ARBA" id="ARBA00023186"/>
    </source>
</evidence>
<comment type="function">
    <text evidence="3">Required for maturation of urease via the functional incorporation of the urease nickel metallocenter.</text>
</comment>
<comment type="similarity">
    <text evidence="1 3">Belongs to the UreD family.</text>
</comment>
<evidence type="ECO:0000313" key="5">
    <source>
        <dbReference type="Proteomes" id="UP001500305"/>
    </source>
</evidence>
<proteinExistence type="inferred from homology"/>
<dbReference type="Pfam" id="PF01774">
    <property type="entry name" value="UreD"/>
    <property type="match status" value="1"/>
</dbReference>